<feature type="transmembrane region" description="Helical" evidence="5">
    <location>
        <begin position="234"/>
        <end position="256"/>
    </location>
</feature>
<keyword evidence="3 5" id="KW-1133">Transmembrane helix</keyword>
<evidence type="ECO:0000256" key="2">
    <source>
        <dbReference type="ARBA" id="ARBA00022692"/>
    </source>
</evidence>
<feature type="domain" description="Sodium/calcium exchanger membrane region" evidence="6">
    <location>
        <begin position="171"/>
        <end position="306"/>
    </location>
</feature>
<protein>
    <recommendedName>
        <fullName evidence="6">Sodium/calcium exchanger membrane region domain-containing protein</fullName>
    </recommendedName>
</protein>
<dbReference type="Gene3D" id="1.20.1420.30">
    <property type="entry name" value="NCX, central ion-binding region"/>
    <property type="match status" value="1"/>
</dbReference>
<feature type="transmembrane region" description="Helical" evidence="5">
    <location>
        <begin position="262"/>
        <end position="282"/>
    </location>
</feature>
<dbReference type="GO" id="GO:0006874">
    <property type="term" value="P:intracellular calcium ion homeostasis"/>
    <property type="evidence" value="ECO:0007669"/>
    <property type="project" value="TreeGrafter"/>
</dbReference>
<comment type="subcellular location">
    <subcellularLocation>
        <location evidence="1">Membrane</location>
        <topology evidence="1">Multi-pass membrane protein</topology>
    </subcellularLocation>
</comment>
<feature type="domain" description="Sodium/calcium exchanger membrane region" evidence="6">
    <location>
        <begin position="5"/>
        <end position="142"/>
    </location>
</feature>
<dbReference type="PANTHER" id="PTHR10846">
    <property type="entry name" value="SODIUM/POTASSIUM/CALCIUM EXCHANGER"/>
    <property type="match status" value="1"/>
</dbReference>
<evidence type="ECO:0000256" key="5">
    <source>
        <dbReference type="SAM" id="Phobius"/>
    </source>
</evidence>
<dbReference type="GO" id="GO:0008273">
    <property type="term" value="F:calcium, potassium:sodium antiporter activity"/>
    <property type="evidence" value="ECO:0007669"/>
    <property type="project" value="TreeGrafter"/>
</dbReference>
<evidence type="ECO:0000256" key="4">
    <source>
        <dbReference type="ARBA" id="ARBA00023136"/>
    </source>
</evidence>
<feature type="transmembrane region" description="Helical" evidence="5">
    <location>
        <begin position="68"/>
        <end position="91"/>
    </location>
</feature>
<dbReference type="InterPro" id="IPR004837">
    <property type="entry name" value="NaCa_Exmemb"/>
</dbReference>
<dbReference type="PANTHER" id="PTHR10846:SF8">
    <property type="entry name" value="INNER MEMBRANE PROTEIN YRBG"/>
    <property type="match status" value="1"/>
</dbReference>
<feature type="transmembrane region" description="Helical" evidence="5">
    <location>
        <begin position="131"/>
        <end position="148"/>
    </location>
</feature>
<dbReference type="Pfam" id="PF01699">
    <property type="entry name" value="Na_Ca_ex"/>
    <property type="match status" value="2"/>
</dbReference>
<feature type="transmembrane region" description="Helical" evidence="5">
    <location>
        <begin position="103"/>
        <end position="119"/>
    </location>
</feature>
<name>A0A857N6D5_9BACT</name>
<gene>
    <name evidence="7" type="ORF">MICH65_0746</name>
</gene>
<keyword evidence="4 5" id="KW-0472">Membrane</keyword>
<evidence type="ECO:0000313" key="7">
    <source>
        <dbReference type="EMBL" id="QHO63727.1"/>
    </source>
</evidence>
<proteinExistence type="predicted"/>
<dbReference type="Proteomes" id="UP000463983">
    <property type="component" value="Chromosome"/>
</dbReference>
<dbReference type="RefSeq" id="WP_161932094.1">
    <property type="nucleotide sequence ID" value="NZ_CP047901.1"/>
</dbReference>
<feature type="transmembrane region" description="Helical" evidence="5">
    <location>
        <begin position="6"/>
        <end position="26"/>
    </location>
</feature>
<feature type="transmembrane region" description="Helical" evidence="5">
    <location>
        <begin position="169"/>
        <end position="187"/>
    </location>
</feature>
<dbReference type="GO" id="GO:0005262">
    <property type="term" value="F:calcium channel activity"/>
    <property type="evidence" value="ECO:0007669"/>
    <property type="project" value="TreeGrafter"/>
</dbReference>
<organism evidence="7 8">
    <name type="scientific">Candidatus Chazhemtobacterium aquaticus</name>
    <dbReference type="NCBI Taxonomy" id="2715735"/>
    <lineage>
        <taxon>Bacteria</taxon>
        <taxon>Candidatus Chazhemtobacteraceae</taxon>
        <taxon>Candidatus Chazhemtobacterium</taxon>
    </lineage>
</organism>
<keyword evidence="2 5" id="KW-0812">Transmembrane</keyword>
<feature type="transmembrane region" description="Helical" evidence="5">
    <location>
        <begin position="294"/>
        <end position="311"/>
    </location>
</feature>
<evidence type="ECO:0000256" key="1">
    <source>
        <dbReference type="ARBA" id="ARBA00004141"/>
    </source>
</evidence>
<evidence type="ECO:0000259" key="6">
    <source>
        <dbReference type="Pfam" id="PF01699"/>
    </source>
</evidence>
<dbReference type="KEGG" id="caqa:MICH65_0746"/>
<feature type="transmembrane region" description="Helical" evidence="5">
    <location>
        <begin position="38"/>
        <end position="62"/>
    </location>
</feature>
<keyword evidence="8" id="KW-1185">Reference proteome</keyword>
<evidence type="ECO:0000313" key="8">
    <source>
        <dbReference type="Proteomes" id="UP000463983"/>
    </source>
</evidence>
<accession>A0A857N6D5</accession>
<dbReference type="AlphaFoldDB" id="A0A857N6D5"/>
<dbReference type="InterPro" id="IPR044880">
    <property type="entry name" value="NCX_ion-bd_dom_sf"/>
</dbReference>
<reference evidence="8" key="1">
    <citation type="journal article" date="2020" name="Microorganisms">
        <title>Complete Genome of a Member of a New Bacterial Lineage in the Microgenomates Group Reveals an Unusual Nucleotide Composition Disparity Between Two Strands of DNA and Limited Metabolic Potential.</title>
        <authorList>
            <person name="Kadnikov V.V."/>
            <person name="Mardanov A.V."/>
            <person name="Beletsky A.V."/>
            <person name="Karnachuk O.V."/>
            <person name="Ravin N.V."/>
        </authorList>
    </citation>
    <scope>NUCLEOTIDE SEQUENCE [LARGE SCALE GENOMIC DNA]</scope>
</reference>
<evidence type="ECO:0000256" key="3">
    <source>
        <dbReference type="ARBA" id="ARBA00022989"/>
    </source>
</evidence>
<dbReference type="EMBL" id="CP047901">
    <property type="protein sequence ID" value="QHO63727.1"/>
    <property type="molecule type" value="Genomic_DNA"/>
</dbReference>
<sequence>MLAHLIIYFLSFVGVWVGSGLAIKSVERLSRTLKVSSFAISFITLGFFTSIGELSVGLNSIIKNDPEIYVGNLIGATIVIFMLIIPLLAILGNSIRITPEFKGFNLAASLVVISLPVILAMDGRVGHTDSYSVLILFTLLLISVQSRRGLIEKLKSITPKPNIKLGKELVKIVFGLATIFISSRFIVEQTLYFSNFFHISPFLISLMVISLGTNIPELSLVLRSAFIRNHQIAFGNYVGSAAFNTFLLGLLTLIYGDTVYLTNSYLVSLLFLIFGLIAFYYFARTKNTISRLEGVFLLFIYLAFISTEIILH</sequence>
<dbReference type="GO" id="GO:0005886">
    <property type="term" value="C:plasma membrane"/>
    <property type="evidence" value="ECO:0007669"/>
    <property type="project" value="TreeGrafter"/>
</dbReference>
<dbReference type="InterPro" id="IPR004481">
    <property type="entry name" value="K/Na/Ca-exchanger"/>
</dbReference>
<feature type="transmembrane region" description="Helical" evidence="5">
    <location>
        <begin position="199"/>
        <end position="222"/>
    </location>
</feature>